<accession>A0ABV1VZC0</accession>
<sequence length="255" mass="27667">MVERTFARPNGCRPLHRRCERKAEHFLAFAARPPPSSVTGACTAEPPAGTVSLIRVTDEATVWRSLADLLPPAPARQVMDRWSIGEQESALDLAVSALLEHDIPISASIRAQLAVASEMWGQREALEERIGRCRADGDVSALRLLALADAVPLTGASVSERPELADLLVVPWIRCAVCEQVLGRAHEREPWGGLSFLAARYVLFRPEAPAQAQVFGSTSVWEALTVLASCPGDQPAAHLRLSHPRTSASELDFRG</sequence>
<organism evidence="1 2">
    <name type="scientific">Streptomyces carpinensis</name>
    <dbReference type="NCBI Taxonomy" id="66369"/>
    <lineage>
        <taxon>Bacteria</taxon>
        <taxon>Bacillati</taxon>
        <taxon>Actinomycetota</taxon>
        <taxon>Actinomycetes</taxon>
        <taxon>Kitasatosporales</taxon>
        <taxon>Streptomycetaceae</taxon>
        <taxon>Streptomyces</taxon>
    </lineage>
</organism>
<reference evidence="1 2" key="1">
    <citation type="submission" date="2024-06" db="EMBL/GenBank/DDBJ databases">
        <title>The Natural Products Discovery Center: Release of the First 8490 Sequenced Strains for Exploring Actinobacteria Biosynthetic Diversity.</title>
        <authorList>
            <person name="Kalkreuter E."/>
            <person name="Kautsar S.A."/>
            <person name="Yang D."/>
            <person name="Bader C.D."/>
            <person name="Teijaro C.N."/>
            <person name="Fluegel L."/>
            <person name="Davis C.M."/>
            <person name="Simpson J.R."/>
            <person name="Lauterbach L."/>
            <person name="Steele A.D."/>
            <person name="Gui C."/>
            <person name="Meng S."/>
            <person name="Li G."/>
            <person name="Viehrig K."/>
            <person name="Ye F."/>
            <person name="Su P."/>
            <person name="Kiefer A.F."/>
            <person name="Nichols A."/>
            <person name="Cepeda A.J."/>
            <person name="Yan W."/>
            <person name="Fan B."/>
            <person name="Jiang Y."/>
            <person name="Adhikari A."/>
            <person name="Zheng C.-J."/>
            <person name="Schuster L."/>
            <person name="Cowan T.M."/>
            <person name="Smanski M.J."/>
            <person name="Chevrette M.G."/>
            <person name="De Carvalho L.P.S."/>
            <person name="Shen B."/>
        </authorList>
    </citation>
    <scope>NUCLEOTIDE SEQUENCE [LARGE SCALE GENOMIC DNA]</scope>
    <source>
        <strain evidence="1 2">NPDC000634</strain>
    </source>
</reference>
<dbReference type="EMBL" id="JBEPCU010000109">
    <property type="protein sequence ID" value="MER6977288.1"/>
    <property type="molecule type" value="Genomic_DNA"/>
</dbReference>
<evidence type="ECO:0000313" key="2">
    <source>
        <dbReference type="Proteomes" id="UP001458415"/>
    </source>
</evidence>
<protein>
    <submittedName>
        <fullName evidence="1">Uncharacterized protein</fullName>
    </submittedName>
</protein>
<keyword evidence="2" id="KW-1185">Reference proteome</keyword>
<comment type="caution">
    <text evidence="1">The sequence shown here is derived from an EMBL/GenBank/DDBJ whole genome shotgun (WGS) entry which is preliminary data.</text>
</comment>
<dbReference type="Proteomes" id="UP001458415">
    <property type="component" value="Unassembled WGS sequence"/>
</dbReference>
<gene>
    <name evidence="1" type="ORF">ABT317_09740</name>
</gene>
<name>A0ABV1VZC0_9ACTN</name>
<evidence type="ECO:0000313" key="1">
    <source>
        <dbReference type="EMBL" id="MER6977288.1"/>
    </source>
</evidence>
<proteinExistence type="predicted"/>